<evidence type="ECO:0000259" key="2">
    <source>
        <dbReference type="Pfam" id="PF07331"/>
    </source>
</evidence>
<evidence type="ECO:0000313" key="3">
    <source>
        <dbReference type="EMBL" id="MXQ53523.1"/>
    </source>
</evidence>
<keyword evidence="4" id="KW-1185">Reference proteome</keyword>
<protein>
    <submittedName>
        <fullName evidence="3">Tripartite tricarboxylate transporter TctB family protein</fullName>
    </submittedName>
</protein>
<name>A0A6I4VR02_9BACL</name>
<evidence type="ECO:0000313" key="4">
    <source>
        <dbReference type="Proteomes" id="UP000430692"/>
    </source>
</evidence>
<evidence type="ECO:0000256" key="1">
    <source>
        <dbReference type="SAM" id="Phobius"/>
    </source>
</evidence>
<dbReference type="Proteomes" id="UP000430692">
    <property type="component" value="Unassembled WGS sequence"/>
</dbReference>
<feature type="transmembrane region" description="Helical" evidence="1">
    <location>
        <begin position="41"/>
        <end position="59"/>
    </location>
</feature>
<feature type="domain" description="DUF1468" evidence="2">
    <location>
        <begin position="9"/>
        <end position="145"/>
    </location>
</feature>
<sequence>MSSRRTDRITAVILVLVGAFFVIQSRSFASASYGSGVGPDLFPIILGIALILLSIRLFYETFHYQDEKQEREDLDWKRFSIIVGSLLLYVMTLEIIGYILSTFLFLVIAIQTMERGGWLKTLLVSAGFSIGIYYLYVQILEGTLPPLPIIGW</sequence>
<accession>A0A6I4VR02</accession>
<keyword evidence="1" id="KW-0472">Membrane</keyword>
<organism evidence="3 4">
    <name type="scientific">Shimazuella alba</name>
    <dbReference type="NCBI Taxonomy" id="2690964"/>
    <lineage>
        <taxon>Bacteria</taxon>
        <taxon>Bacillati</taxon>
        <taxon>Bacillota</taxon>
        <taxon>Bacilli</taxon>
        <taxon>Bacillales</taxon>
        <taxon>Thermoactinomycetaceae</taxon>
        <taxon>Shimazuella</taxon>
    </lineage>
</organism>
<proteinExistence type="predicted"/>
<dbReference type="InterPro" id="IPR009936">
    <property type="entry name" value="DUF1468"/>
</dbReference>
<gene>
    <name evidence="3" type="ORF">GSM42_07225</name>
</gene>
<dbReference type="RefSeq" id="WP_160800883.1">
    <property type="nucleotide sequence ID" value="NZ_WUUL01000004.1"/>
</dbReference>
<comment type="caution">
    <text evidence="3">The sequence shown here is derived from an EMBL/GenBank/DDBJ whole genome shotgun (WGS) entry which is preliminary data.</text>
</comment>
<dbReference type="AlphaFoldDB" id="A0A6I4VR02"/>
<keyword evidence="1" id="KW-0812">Transmembrane</keyword>
<dbReference type="EMBL" id="WUUL01000004">
    <property type="protein sequence ID" value="MXQ53523.1"/>
    <property type="molecule type" value="Genomic_DNA"/>
</dbReference>
<feature type="transmembrane region" description="Helical" evidence="1">
    <location>
        <begin position="79"/>
        <end position="111"/>
    </location>
</feature>
<keyword evidence="1" id="KW-1133">Transmembrane helix</keyword>
<reference evidence="3 4" key="1">
    <citation type="submission" date="2019-12" db="EMBL/GenBank/DDBJ databases">
        <title>Whole-genome analyses of novel actinobacteria.</title>
        <authorList>
            <person name="Sahin N."/>
            <person name="Saygin H."/>
        </authorList>
    </citation>
    <scope>NUCLEOTIDE SEQUENCE [LARGE SCALE GENOMIC DNA]</scope>
    <source>
        <strain evidence="3 4">KC615</strain>
    </source>
</reference>
<feature type="transmembrane region" description="Helical" evidence="1">
    <location>
        <begin position="117"/>
        <end position="136"/>
    </location>
</feature>
<dbReference type="Pfam" id="PF07331">
    <property type="entry name" value="TctB"/>
    <property type="match status" value="1"/>
</dbReference>